<dbReference type="PROSITE" id="PS00216">
    <property type="entry name" value="SUGAR_TRANSPORT_1"/>
    <property type="match status" value="1"/>
</dbReference>
<feature type="transmembrane region" description="Helical" evidence="8">
    <location>
        <begin position="170"/>
        <end position="192"/>
    </location>
</feature>
<reference evidence="10 11" key="1">
    <citation type="submission" date="2016-11" db="EMBL/GenBank/DDBJ databases">
        <authorList>
            <person name="Jaros S."/>
            <person name="Januszkiewicz K."/>
            <person name="Wedrychowicz H."/>
        </authorList>
    </citation>
    <scope>NUCLEOTIDE SEQUENCE [LARGE SCALE GENOMIC DNA]</scope>
    <source>
        <strain evidence="10 11">DSM 43832</strain>
    </source>
</reference>
<feature type="transmembrane region" description="Helical" evidence="8">
    <location>
        <begin position="56"/>
        <end position="75"/>
    </location>
</feature>
<dbReference type="PROSITE" id="PS50850">
    <property type="entry name" value="MFS"/>
    <property type="match status" value="1"/>
</dbReference>
<feature type="transmembrane region" description="Helical" evidence="8">
    <location>
        <begin position="251"/>
        <end position="270"/>
    </location>
</feature>
<evidence type="ECO:0000313" key="11">
    <source>
        <dbReference type="Proteomes" id="UP000184363"/>
    </source>
</evidence>
<feature type="transmembrane region" description="Helical" evidence="8">
    <location>
        <begin position="87"/>
        <end position="111"/>
    </location>
</feature>
<dbReference type="Proteomes" id="UP000184363">
    <property type="component" value="Unassembled WGS sequence"/>
</dbReference>
<evidence type="ECO:0000256" key="4">
    <source>
        <dbReference type="ARBA" id="ARBA00022475"/>
    </source>
</evidence>
<sequence>MTTIVEGHERGSVGYRRLGIAMWCSGVAIYALIYAVQALLPAIAADFAVSPATASLAMSATTGAIALAIIPLSAVAERWGRTRTMTVATAVSAVLALVTPLAPTLGVLIALRALQGVTIAVLPALAVAHVTAEVAPRHLSGAVGMLIAGNTIGGLSGRLIAGTIADLSGWRLGLAAIGATALLCTIGFRLALPPQLAPDGGGGRLRELGAPLRRHLADPALMRLFLIGFLMMGTFATVFNYLGFRLIAPPFSLPASVAGLVFLAYLLGSWTSTAAGRLADRVGRRPVLCGAALIAVVGAVVSVPDVLAVMLLGLLVMTVGFFAAHTVASSWVSRRAVLLPDGRPAIASAQYLFGTYAGSSIVGTVGGLAYDAGAWPATAAYIAALLVATLVLALGVRPLPAAP</sequence>
<evidence type="ECO:0000259" key="9">
    <source>
        <dbReference type="PROSITE" id="PS50850"/>
    </source>
</evidence>
<evidence type="ECO:0000256" key="1">
    <source>
        <dbReference type="ARBA" id="ARBA00004651"/>
    </source>
</evidence>
<accession>A0A1M6Q7K1</accession>
<keyword evidence="6 8" id="KW-1133">Transmembrane helix</keyword>
<evidence type="ECO:0000256" key="7">
    <source>
        <dbReference type="ARBA" id="ARBA00023136"/>
    </source>
</evidence>
<dbReference type="RefSeq" id="WP_084754445.1">
    <property type="nucleotide sequence ID" value="NZ_CALGVN010000033.1"/>
</dbReference>
<keyword evidence="4" id="KW-1003">Cell membrane</keyword>
<dbReference type="SUPFAM" id="SSF103473">
    <property type="entry name" value="MFS general substrate transporter"/>
    <property type="match status" value="1"/>
</dbReference>
<evidence type="ECO:0000313" key="10">
    <source>
        <dbReference type="EMBL" id="SHK16116.1"/>
    </source>
</evidence>
<feature type="transmembrane region" description="Helical" evidence="8">
    <location>
        <begin position="307"/>
        <end position="328"/>
    </location>
</feature>
<keyword evidence="7 8" id="KW-0472">Membrane</keyword>
<evidence type="ECO:0000256" key="6">
    <source>
        <dbReference type="ARBA" id="ARBA00022989"/>
    </source>
</evidence>
<feature type="transmembrane region" description="Helical" evidence="8">
    <location>
        <begin position="349"/>
        <end position="369"/>
    </location>
</feature>
<comment type="similarity">
    <text evidence="2">Belongs to the major facilitator superfamily.</text>
</comment>
<dbReference type="CDD" id="cd17324">
    <property type="entry name" value="MFS_NepI_like"/>
    <property type="match status" value="1"/>
</dbReference>
<dbReference type="Pfam" id="PF07690">
    <property type="entry name" value="MFS_1"/>
    <property type="match status" value="1"/>
</dbReference>
<name>A0A1M6Q7K1_PSETH</name>
<dbReference type="InterPro" id="IPR005829">
    <property type="entry name" value="Sugar_transporter_CS"/>
</dbReference>
<feature type="transmembrane region" description="Helical" evidence="8">
    <location>
        <begin position="20"/>
        <end position="44"/>
    </location>
</feature>
<feature type="domain" description="Major facilitator superfamily (MFS) profile" evidence="9">
    <location>
        <begin position="1"/>
        <end position="401"/>
    </location>
</feature>
<dbReference type="STRING" id="1848.SAMN05443637_103136"/>
<comment type="subcellular location">
    <subcellularLocation>
        <location evidence="1">Cell membrane</location>
        <topology evidence="1">Multi-pass membrane protein</topology>
    </subcellularLocation>
</comment>
<dbReference type="GO" id="GO:0022857">
    <property type="term" value="F:transmembrane transporter activity"/>
    <property type="evidence" value="ECO:0007669"/>
    <property type="project" value="InterPro"/>
</dbReference>
<gene>
    <name evidence="10" type="ORF">SAMN05443637_103136</name>
</gene>
<dbReference type="GO" id="GO:0005886">
    <property type="term" value="C:plasma membrane"/>
    <property type="evidence" value="ECO:0007669"/>
    <property type="project" value="UniProtKB-SubCell"/>
</dbReference>
<feature type="transmembrane region" description="Helical" evidence="8">
    <location>
        <begin position="142"/>
        <end position="164"/>
    </location>
</feature>
<dbReference type="EMBL" id="FRAP01000003">
    <property type="protein sequence ID" value="SHK16116.1"/>
    <property type="molecule type" value="Genomic_DNA"/>
</dbReference>
<feature type="transmembrane region" description="Helical" evidence="8">
    <location>
        <begin position="375"/>
        <end position="396"/>
    </location>
</feature>
<keyword evidence="3" id="KW-0813">Transport</keyword>
<dbReference type="InterPro" id="IPR011701">
    <property type="entry name" value="MFS"/>
</dbReference>
<dbReference type="PANTHER" id="PTHR43271">
    <property type="entry name" value="BLL2771 PROTEIN"/>
    <property type="match status" value="1"/>
</dbReference>
<keyword evidence="11" id="KW-1185">Reference proteome</keyword>
<proteinExistence type="inferred from homology"/>
<dbReference type="Gene3D" id="1.20.1250.20">
    <property type="entry name" value="MFS general substrate transporter like domains"/>
    <property type="match status" value="1"/>
</dbReference>
<protein>
    <submittedName>
        <fullName evidence="10">MFS transporter, YNFM family, putative membrane transport protein</fullName>
    </submittedName>
</protein>
<evidence type="ECO:0000256" key="8">
    <source>
        <dbReference type="SAM" id="Phobius"/>
    </source>
</evidence>
<evidence type="ECO:0000256" key="3">
    <source>
        <dbReference type="ARBA" id="ARBA00022448"/>
    </source>
</evidence>
<keyword evidence="5 8" id="KW-0812">Transmembrane</keyword>
<dbReference type="PANTHER" id="PTHR43271:SF1">
    <property type="entry name" value="INNER MEMBRANE TRANSPORT PROTEIN YNFM"/>
    <property type="match status" value="1"/>
</dbReference>
<organism evidence="10 11">
    <name type="scientific">Pseudonocardia thermophila</name>
    <dbReference type="NCBI Taxonomy" id="1848"/>
    <lineage>
        <taxon>Bacteria</taxon>
        <taxon>Bacillati</taxon>
        <taxon>Actinomycetota</taxon>
        <taxon>Actinomycetes</taxon>
        <taxon>Pseudonocardiales</taxon>
        <taxon>Pseudonocardiaceae</taxon>
        <taxon>Pseudonocardia</taxon>
    </lineage>
</organism>
<feature type="transmembrane region" description="Helical" evidence="8">
    <location>
        <begin position="117"/>
        <end position="135"/>
    </location>
</feature>
<feature type="transmembrane region" description="Helical" evidence="8">
    <location>
        <begin position="282"/>
        <end position="301"/>
    </location>
</feature>
<evidence type="ECO:0000256" key="5">
    <source>
        <dbReference type="ARBA" id="ARBA00022692"/>
    </source>
</evidence>
<dbReference type="InterPro" id="IPR036259">
    <property type="entry name" value="MFS_trans_sf"/>
</dbReference>
<evidence type="ECO:0000256" key="2">
    <source>
        <dbReference type="ARBA" id="ARBA00008335"/>
    </source>
</evidence>
<dbReference type="OrthoDB" id="63984at2"/>
<dbReference type="AlphaFoldDB" id="A0A1M6Q7K1"/>
<feature type="transmembrane region" description="Helical" evidence="8">
    <location>
        <begin position="220"/>
        <end position="239"/>
    </location>
</feature>
<dbReference type="InterPro" id="IPR020846">
    <property type="entry name" value="MFS_dom"/>
</dbReference>